<feature type="compositionally biased region" description="Basic residues" evidence="1">
    <location>
        <begin position="80"/>
        <end position="89"/>
    </location>
</feature>
<gene>
    <name evidence="2" type="ORF">E5288_WYG019724</name>
</gene>
<evidence type="ECO:0000313" key="2">
    <source>
        <dbReference type="EMBL" id="MXQ97437.1"/>
    </source>
</evidence>
<organism evidence="2 3">
    <name type="scientific">Bos mutus</name>
    <name type="common">wild yak</name>
    <dbReference type="NCBI Taxonomy" id="72004"/>
    <lineage>
        <taxon>Eukaryota</taxon>
        <taxon>Metazoa</taxon>
        <taxon>Chordata</taxon>
        <taxon>Craniata</taxon>
        <taxon>Vertebrata</taxon>
        <taxon>Euteleostomi</taxon>
        <taxon>Mammalia</taxon>
        <taxon>Eutheria</taxon>
        <taxon>Laurasiatheria</taxon>
        <taxon>Artiodactyla</taxon>
        <taxon>Ruminantia</taxon>
        <taxon>Pecora</taxon>
        <taxon>Bovidae</taxon>
        <taxon>Bovinae</taxon>
        <taxon>Bos</taxon>
    </lineage>
</organism>
<dbReference type="Proteomes" id="UP000322234">
    <property type="component" value="Unassembled WGS sequence"/>
</dbReference>
<feature type="region of interest" description="Disordered" evidence="1">
    <location>
        <begin position="41"/>
        <end position="94"/>
    </location>
</feature>
<name>A0A6B0S9N6_9CETA</name>
<feature type="compositionally biased region" description="Basic and acidic residues" evidence="1">
    <location>
        <begin position="1"/>
        <end position="15"/>
    </location>
</feature>
<dbReference type="EMBL" id="VBQZ03000191">
    <property type="protein sequence ID" value="MXQ97437.1"/>
    <property type="molecule type" value="Genomic_DNA"/>
</dbReference>
<feature type="region of interest" description="Disordered" evidence="1">
    <location>
        <begin position="1"/>
        <end position="21"/>
    </location>
</feature>
<evidence type="ECO:0000313" key="3">
    <source>
        <dbReference type="Proteomes" id="UP000322234"/>
    </source>
</evidence>
<evidence type="ECO:0000256" key="1">
    <source>
        <dbReference type="SAM" id="MobiDB-lite"/>
    </source>
</evidence>
<accession>A0A6B0S9N6</accession>
<dbReference type="AlphaFoldDB" id="A0A6B0S9N6"/>
<protein>
    <submittedName>
        <fullName evidence="2">Uncharacterized protein</fullName>
    </submittedName>
</protein>
<keyword evidence="3" id="KW-1185">Reference proteome</keyword>
<sequence>MKPLDSDSIREDLPLHGDPGNFAAKTLKEEAVRAVDALGVGRGASNVGAGRQLKPSLPDTNPASALCCSPTPPDFDCPRSGRRGGRGWGRRAADARVREEFKQLQRARGGDDRSVPAFPCMENGAGNSIFFRVPLSSEHDDLRNLCPEELNGPAEAFGVAETVLRLRE</sequence>
<comment type="caution">
    <text evidence="2">The sequence shown here is derived from an EMBL/GenBank/DDBJ whole genome shotgun (WGS) entry which is preliminary data.</text>
</comment>
<reference evidence="2" key="1">
    <citation type="submission" date="2019-10" db="EMBL/GenBank/DDBJ databases">
        <title>The sequence and de novo assembly of the wild yak genome.</title>
        <authorList>
            <person name="Liu Y."/>
        </authorList>
    </citation>
    <scope>NUCLEOTIDE SEQUENCE [LARGE SCALE GENOMIC DNA]</scope>
    <source>
        <strain evidence="2">WY2019</strain>
    </source>
</reference>
<proteinExistence type="predicted"/>